<sequence length="175" mass="20001">MVQLPDPEVQPRHLTVRVAAFDEREGELVLRHREHVSLGPRERGRDLAGFADLLVPNDDAVRHVKVRLDPRSRWTALRNLSKLDDRRARAVVWGALWDDVLDARLPARSYAAAVLTHGVRENDIGVLQLLLERAVRAVELYGNPEDRCWDNASWRWRPTSPRRRAGSRSRASAPT</sequence>
<dbReference type="EMBL" id="CP127294">
    <property type="protein sequence ID" value="WIX80414.1"/>
    <property type="molecule type" value="Genomic_DNA"/>
</dbReference>
<evidence type="ECO:0000313" key="2">
    <source>
        <dbReference type="Proteomes" id="UP001236014"/>
    </source>
</evidence>
<accession>A0A9Y2II70</accession>
<gene>
    <name evidence="1" type="ORF">QRX50_06435</name>
</gene>
<dbReference type="KEGG" id="acab:QRX50_06435"/>
<dbReference type="Proteomes" id="UP001236014">
    <property type="component" value="Chromosome"/>
</dbReference>
<name>A0A9Y2II70_9PSEU</name>
<dbReference type="AlphaFoldDB" id="A0A9Y2II70"/>
<dbReference type="RefSeq" id="WP_285971044.1">
    <property type="nucleotide sequence ID" value="NZ_CP127294.1"/>
</dbReference>
<keyword evidence="2" id="KW-1185">Reference proteome</keyword>
<proteinExistence type="predicted"/>
<evidence type="ECO:0000313" key="1">
    <source>
        <dbReference type="EMBL" id="WIX80414.1"/>
    </source>
</evidence>
<reference evidence="1 2" key="1">
    <citation type="submission" date="2023-06" db="EMBL/GenBank/DDBJ databases">
        <authorList>
            <person name="Oyuntsetseg B."/>
            <person name="Kim S.B."/>
        </authorList>
    </citation>
    <scope>NUCLEOTIDE SEQUENCE [LARGE SCALE GENOMIC DNA]</scope>
    <source>
        <strain evidence="1 2">2-15</strain>
    </source>
</reference>
<organism evidence="1 2">
    <name type="scientific">Amycolatopsis carbonis</name>
    <dbReference type="NCBI Taxonomy" id="715471"/>
    <lineage>
        <taxon>Bacteria</taxon>
        <taxon>Bacillati</taxon>
        <taxon>Actinomycetota</taxon>
        <taxon>Actinomycetes</taxon>
        <taxon>Pseudonocardiales</taxon>
        <taxon>Pseudonocardiaceae</taxon>
        <taxon>Amycolatopsis</taxon>
    </lineage>
</organism>
<protein>
    <submittedName>
        <fullName evidence="1">ERAP1-like C-terminal domain-containing protein</fullName>
    </submittedName>
</protein>